<proteinExistence type="predicted"/>
<dbReference type="Proteomes" id="UP000238007">
    <property type="component" value="Unassembled WGS sequence"/>
</dbReference>
<dbReference type="OrthoDB" id="7861883at2"/>
<dbReference type="AlphaFoldDB" id="A0A2T0VXB3"/>
<gene>
    <name evidence="1" type="ORF">CLV80_10875</name>
</gene>
<reference evidence="1 2" key="1">
    <citation type="submission" date="2018-03" db="EMBL/GenBank/DDBJ databases">
        <title>Genomic Encyclopedia of Archaeal and Bacterial Type Strains, Phase II (KMG-II): from individual species to whole genera.</title>
        <authorList>
            <person name="Goeker M."/>
        </authorList>
    </citation>
    <scope>NUCLEOTIDE SEQUENCE [LARGE SCALE GENOMIC DNA]</scope>
    <source>
        <strain evidence="1 2">DSM 101533</strain>
    </source>
</reference>
<dbReference type="RefSeq" id="WP_106358258.1">
    <property type="nucleotide sequence ID" value="NZ_CM009490.1"/>
</dbReference>
<organism evidence="1 2">
    <name type="scientific">Yoonia maritima</name>
    <dbReference type="NCBI Taxonomy" id="1435347"/>
    <lineage>
        <taxon>Bacteria</taxon>
        <taxon>Pseudomonadati</taxon>
        <taxon>Pseudomonadota</taxon>
        <taxon>Alphaproteobacteria</taxon>
        <taxon>Rhodobacterales</taxon>
        <taxon>Paracoccaceae</taxon>
        <taxon>Yoonia</taxon>
    </lineage>
</organism>
<accession>A0A2T0VXB3</accession>
<sequence length="80" mass="7935">MCVSVAFTAGCTFGDVEEATKAAAANPVQVTEGCVSVLFTAGCSFGDVAEAQAAAQKHMDALGASKLGCVSTAWTAVCTV</sequence>
<dbReference type="EMBL" id="PVTP01000008">
    <property type="protein sequence ID" value="PRY76611.1"/>
    <property type="molecule type" value="Genomic_DNA"/>
</dbReference>
<evidence type="ECO:0000313" key="2">
    <source>
        <dbReference type="Proteomes" id="UP000238007"/>
    </source>
</evidence>
<name>A0A2T0VXB3_9RHOB</name>
<protein>
    <submittedName>
        <fullName evidence="1">Uncharacterized protein</fullName>
    </submittedName>
</protein>
<evidence type="ECO:0000313" key="1">
    <source>
        <dbReference type="EMBL" id="PRY76611.1"/>
    </source>
</evidence>
<keyword evidence="2" id="KW-1185">Reference proteome</keyword>
<comment type="caution">
    <text evidence="1">The sequence shown here is derived from an EMBL/GenBank/DDBJ whole genome shotgun (WGS) entry which is preliminary data.</text>
</comment>